<evidence type="ECO:0000313" key="3">
    <source>
        <dbReference type="Proteomes" id="UP000276309"/>
    </source>
</evidence>
<dbReference type="RefSeq" id="WP_121849120.1">
    <property type="nucleotide sequence ID" value="NZ_CP032050.1"/>
</dbReference>
<accession>A0A3G2L776</accession>
<evidence type="ECO:0000256" key="1">
    <source>
        <dbReference type="SAM" id="MobiDB-lite"/>
    </source>
</evidence>
<dbReference type="Proteomes" id="UP000276309">
    <property type="component" value="Chromosome"/>
</dbReference>
<dbReference type="KEGG" id="emar:D1013_12350"/>
<feature type="compositionally biased region" description="Polar residues" evidence="1">
    <location>
        <begin position="1462"/>
        <end position="1487"/>
    </location>
</feature>
<feature type="compositionally biased region" description="Basic and acidic residues" evidence="1">
    <location>
        <begin position="1439"/>
        <end position="1459"/>
    </location>
</feature>
<dbReference type="OrthoDB" id="4312432at2"/>
<organism evidence="2 3">
    <name type="scientific">Euzebyella marina</name>
    <dbReference type="NCBI Taxonomy" id="1761453"/>
    <lineage>
        <taxon>Bacteria</taxon>
        <taxon>Pseudomonadati</taxon>
        <taxon>Bacteroidota</taxon>
        <taxon>Flavobacteriia</taxon>
        <taxon>Flavobacteriales</taxon>
        <taxon>Flavobacteriaceae</taxon>
        <taxon>Euzebyella</taxon>
    </lineage>
</organism>
<reference evidence="2 3" key="1">
    <citation type="submission" date="2018-08" db="EMBL/GenBank/DDBJ databases">
        <title>The reduced genetic potential of extracellular carbohydrate catabolism in Euzebyella marina RN62, a Flavobacteriia bacterium isolated from the hadal water.</title>
        <authorList>
            <person name="Xue C."/>
        </authorList>
    </citation>
    <scope>NUCLEOTIDE SEQUENCE [LARGE SCALE GENOMIC DNA]</scope>
    <source>
        <strain evidence="2 3">RN62</strain>
    </source>
</reference>
<evidence type="ECO:0000313" key="2">
    <source>
        <dbReference type="EMBL" id="AYN68105.1"/>
    </source>
</evidence>
<sequence length="1854" mass="204841">MERVSVNGRLVPLDGSSITNEYTGHFLKVSYNQLIQGHSIFSKDRVDVDPEGIFRFFVPKKELLATELIIVEAYAPDGEMMGSQSYSHGALNSADIPIGAEDNTQELEIKINPKIITFNQSSPAESATKKLNGRVIDISGDGKTSHLEVLIMISEDASADFDVQKFKTVFSATTDGDGYFYGSVINQTVQQAFGVIAGSEDQPITIPLENNKLPKQVLLVADLSGRPEEDGCGCSSSTPVLPDGEDLVHSNAFSQDIGGSCVDFTIPNRTLEEFSFYHTVRTTEPEIKGLTINAKQTRHIREELFDISDHAFKLIGRMNNSFTSLSMVPYTIEEDNAPQQKVARATDGNTQPVAQTLNAFPNYLLKINTGLKTPFKINTNDLIAVENRLRPADIVKLAAEQAKKRKKLEALHKKLASAYCGKNGVQEAKTYCETLAEKDTLDREELRSLIGHVENVRAEMNLSAALKKQFAGGLLDLEKLVEKQNADAKTMSAVGKKIEALIITADSDSKNPETKEIMLGYLRRIVIELARAEEGSTLDFDPCVITAKPDNMGILCLIQKFKELKETLQNKSIFTLAEILEIKAYYDIFLNSITAFLNLLDEFYTFYRSNLRFATELDDDYFYEHYDEIKNTLTSTKRQVNIALKRVEELRRAYLQNHPGRVELSVENSIDWDDTPTIYENTTIANGHILHFKQKWKAAGYSLGDLLYSLPLAPCQEKHIAIVDWDRNETGIRTEEQVATEQLQAQISRDRDITEIMSSSFDESISASSSNKTSSTSAAIGAGVGGFLKGVLFGVAGGVAHSGASSKSNANQNSSRNLSANALNRLQDSTSQSASSLRSQRSTVVQSVSQNESVSVQTEVIKNNNHCHAMTVEYFEVLKHYAIEQELVDVQECLFVPMPMSHFDFKKVLRWKNTLRKGMYGRKLLRGFDAIERIENNYANSDLPIGTYADVPIEEFTGHFTISFELDRPYIAEINEATKTEQYDLSLPFPWFSGWLKFPLEREVPLTEAEKDAIFEQQYAADIVRKFIDQMSFHAIADNGNEVLLDFDVTLLSTYRKGVPLKISINAASVPEITRRQIKHLRFRANTAVKSSSKIILRSAYLHYRTAHLSEYILQKNNINNDIINLKTVSIISGTVQVTDAALFYTPMNSREVRNPRKEDREAADALVTFLNEYLEMSHKVIWANIDSSRLFGLLDGYIAPHSGGRSVASVVENKVMGIVGNNLVLKVIPGQRLDPVFRSVDDLLEYYRPTTKPDPYRLSVPTKGVYAESVMGKCNSCEEIDETRHWRFSDEPCGCDATEIEPVSTASRRSEPADLQPKDFPSNIINMQTAPAAPDPTGLAAAYGLLGKSDVFKDMTGLEGTQANALQALQTTSKSATDMASISKDFANLALMGSQKEDGAKQIEQIKKLNKDGYLNDEETTAQIKKVLDSYTNAADKVSGKKEGENKDALTKDPEIKKAISNASNSENGNINVSRTTPDGSETVSVSKDDKSGTPRILENPDLDAESRSFQPATSAAPGNGSKTGEATFSVSISNMPAGGYVKWSVPPANDGDYTLKNGPKATIGKQVTVQGIKPGLSHIDVEVKNVSDQTVQSLKLPLSIPQFVTIEESAAEFDQALTDLGLTTLKDAIIGTAKTTCDHLLVGSNVRTIWQLGTFSETLPAHIPANKVTKMTVRNQHATDLYTMGVTHNVAGAVDNIVPNRTIDIYPNAFDDSLPNGAVDPTGLDVETQALLIQLKSQGVGGDPQLEQFASDFYGRLIGETMAHEIIHALLWYIIEKNGHNDPMIADDIMNNGSRRTYTQRTGFVDDAMQSPVDPDNFTDNGLGAINRLQAVNQERMDQHFPVPGARMTSFK</sequence>
<proteinExistence type="predicted"/>
<keyword evidence="3" id="KW-1185">Reference proteome</keyword>
<protein>
    <submittedName>
        <fullName evidence="2">Uncharacterized protein</fullName>
    </submittedName>
</protein>
<dbReference type="EMBL" id="CP032050">
    <property type="protein sequence ID" value="AYN68105.1"/>
    <property type="molecule type" value="Genomic_DNA"/>
</dbReference>
<name>A0A3G2L776_9FLAO</name>
<feature type="region of interest" description="Disordered" evidence="1">
    <location>
        <begin position="1435"/>
        <end position="1525"/>
    </location>
</feature>
<gene>
    <name evidence="2" type="ORF">D1013_12350</name>
</gene>